<dbReference type="Gene3D" id="2.130.10.10">
    <property type="entry name" value="YVTN repeat-like/Quinoprotein amine dehydrogenase"/>
    <property type="match status" value="1"/>
</dbReference>
<keyword evidence="7" id="KW-1185">Reference proteome</keyword>
<dbReference type="InterPro" id="IPR036322">
    <property type="entry name" value="WD40_repeat_dom_sf"/>
</dbReference>
<protein>
    <recommendedName>
        <fullName evidence="4">Ribosome biogenesis protein NSA1</fullName>
    </recommendedName>
</protein>
<evidence type="ECO:0000256" key="4">
    <source>
        <dbReference type="ARBA" id="ARBA00014234"/>
    </source>
</evidence>
<evidence type="ECO:0000256" key="3">
    <source>
        <dbReference type="ARBA" id="ARBA00011187"/>
    </source>
</evidence>
<gene>
    <name evidence="6" type="ORF">OH76DRAFT_1336665</name>
</gene>
<feature type="compositionally biased region" description="Basic residues" evidence="5">
    <location>
        <begin position="313"/>
        <end position="323"/>
    </location>
</feature>
<dbReference type="OrthoDB" id="18388at2759"/>
<dbReference type="GO" id="GO:0042273">
    <property type="term" value="P:ribosomal large subunit biogenesis"/>
    <property type="evidence" value="ECO:0007669"/>
    <property type="project" value="InterPro"/>
</dbReference>
<name>A0A371DWG1_9APHY</name>
<dbReference type="GO" id="GO:0030687">
    <property type="term" value="C:preribosome, large subunit precursor"/>
    <property type="evidence" value="ECO:0007669"/>
    <property type="project" value="TreeGrafter"/>
</dbReference>
<dbReference type="PANTHER" id="PTHR16038:SF4">
    <property type="entry name" value="WD REPEAT-CONTAINING PROTEIN 74"/>
    <property type="match status" value="1"/>
</dbReference>
<dbReference type="InterPro" id="IPR037379">
    <property type="entry name" value="WDR74/Nsa1"/>
</dbReference>
<feature type="region of interest" description="Disordered" evidence="5">
    <location>
        <begin position="77"/>
        <end position="102"/>
    </location>
</feature>
<accession>A0A371DWG1</accession>
<feature type="region of interest" description="Disordered" evidence="5">
    <location>
        <begin position="279"/>
        <end position="323"/>
    </location>
</feature>
<comment type="similarity">
    <text evidence="2">Belongs to the NSA1 family.</text>
</comment>
<organism evidence="6 7">
    <name type="scientific">Lentinus brumalis</name>
    <dbReference type="NCBI Taxonomy" id="2498619"/>
    <lineage>
        <taxon>Eukaryota</taxon>
        <taxon>Fungi</taxon>
        <taxon>Dikarya</taxon>
        <taxon>Basidiomycota</taxon>
        <taxon>Agaricomycotina</taxon>
        <taxon>Agaricomycetes</taxon>
        <taxon>Polyporales</taxon>
        <taxon>Polyporaceae</taxon>
        <taxon>Lentinus</taxon>
    </lineage>
</organism>
<proteinExistence type="inferred from homology"/>
<reference evidence="6 7" key="1">
    <citation type="journal article" date="2018" name="Biotechnol. Biofuels">
        <title>Integrative visual omics of the white-rot fungus Polyporus brumalis exposes the biotechnological potential of its oxidative enzymes for delignifying raw plant biomass.</title>
        <authorList>
            <person name="Miyauchi S."/>
            <person name="Rancon A."/>
            <person name="Drula E."/>
            <person name="Hage H."/>
            <person name="Chaduli D."/>
            <person name="Favel A."/>
            <person name="Grisel S."/>
            <person name="Henrissat B."/>
            <person name="Herpoel-Gimbert I."/>
            <person name="Ruiz-Duenas F.J."/>
            <person name="Chevret D."/>
            <person name="Hainaut M."/>
            <person name="Lin J."/>
            <person name="Wang M."/>
            <person name="Pangilinan J."/>
            <person name="Lipzen A."/>
            <person name="Lesage-Meessen L."/>
            <person name="Navarro D."/>
            <person name="Riley R."/>
            <person name="Grigoriev I.V."/>
            <person name="Zhou S."/>
            <person name="Raouche S."/>
            <person name="Rosso M.N."/>
        </authorList>
    </citation>
    <scope>NUCLEOTIDE SEQUENCE [LARGE SCALE GENOMIC DNA]</scope>
    <source>
        <strain evidence="6 7">BRFM 1820</strain>
    </source>
</reference>
<evidence type="ECO:0000313" key="7">
    <source>
        <dbReference type="Proteomes" id="UP000256964"/>
    </source>
</evidence>
<comment type="function">
    <text evidence="1">Involved in the biogenesis of the 60S ribosomal subunit.</text>
</comment>
<dbReference type="GO" id="GO:0005730">
    <property type="term" value="C:nucleolus"/>
    <property type="evidence" value="ECO:0007669"/>
    <property type="project" value="InterPro"/>
</dbReference>
<dbReference type="SUPFAM" id="SSF50978">
    <property type="entry name" value="WD40 repeat-like"/>
    <property type="match status" value="1"/>
</dbReference>
<dbReference type="Proteomes" id="UP000256964">
    <property type="component" value="Unassembled WGS sequence"/>
</dbReference>
<evidence type="ECO:0000256" key="2">
    <source>
        <dbReference type="ARBA" id="ARBA00007861"/>
    </source>
</evidence>
<evidence type="ECO:0000256" key="1">
    <source>
        <dbReference type="ARBA" id="ARBA00002889"/>
    </source>
</evidence>
<dbReference type="STRING" id="139420.A0A371DWG1"/>
<dbReference type="InterPro" id="IPR015943">
    <property type="entry name" value="WD40/YVTN_repeat-like_dom_sf"/>
</dbReference>
<dbReference type="AlphaFoldDB" id="A0A371DWG1"/>
<evidence type="ECO:0000313" key="6">
    <source>
        <dbReference type="EMBL" id="RDX56890.1"/>
    </source>
</evidence>
<comment type="subunit">
    <text evidence="3">Component of the pre-66S ribosomal particle.</text>
</comment>
<evidence type="ECO:0000256" key="5">
    <source>
        <dbReference type="SAM" id="MobiDB-lite"/>
    </source>
</evidence>
<sequence length="323" mass="35207">MSWYSILSKATDSGVYTCTSNGALRLTKFGQDASESSTSLATLPMRLCEWRLSEDGRAFSYGGNEVELSVWDTERAFSQQGGPDAASPPPPTEGKKRKRTPELLHGEVWRAKNVPNDHLGLRQPVYNTALSFLQPSSSPADQHILAGTAHGALRRYDTRAGRRPVADWKAVATSAINTVEKGSHDNEVFFADRVSRLTAIDLRNGKAICTYKGISGAVTSIAPAQSLMASASQDRFVRLHSTFGPPAEAGKNLDHKGEVLDKLYMKVIPTVLVWDGSTDAGMSAPDEEEEGADDVWNTMDVAESDSEEEGKSSRRKEKKTRTT</sequence>
<dbReference type="PANTHER" id="PTHR16038">
    <property type="entry name" value="NOP SEVEN ASSOCIATED PROTEIN 1"/>
    <property type="match status" value="1"/>
</dbReference>
<dbReference type="EMBL" id="KZ857380">
    <property type="protein sequence ID" value="RDX56890.1"/>
    <property type="molecule type" value="Genomic_DNA"/>
</dbReference>